<dbReference type="Proteomes" id="UP000198925">
    <property type="component" value="Unassembled WGS sequence"/>
</dbReference>
<evidence type="ECO:0008006" key="3">
    <source>
        <dbReference type="Google" id="ProtNLM"/>
    </source>
</evidence>
<evidence type="ECO:0000313" key="1">
    <source>
        <dbReference type="EMBL" id="SDE62079.1"/>
    </source>
</evidence>
<dbReference type="AlphaFoldDB" id="A0A1G7EEJ3"/>
<dbReference type="STRING" id="938405.SAMN02927895_05588"/>
<protein>
    <recommendedName>
        <fullName evidence="3">Glycosyl transferase family 2</fullName>
    </recommendedName>
</protein>
<dbReference type="EMBL" id="FMZX01000073">
    <property type="protein sequence ID" value="SDE62079.1"/>
    <property type="molecule type" value="Genomic_DNA"/>
</dbReference>
<sequence length="406" mass="45489">MRVSGYLSIYNDWDLLAPALRSAAPYLDELVVVDGAYSWMAELLRQMGRRPERSEQPVRDAIAAAGLPVRIIESVWANELEKRRAGYEACCGRYVLRLDADEILFVDEPKLERFLASGAAVAEMEMPTYIVPGFIHGSPDSAELPRQALLFDRTQVSAEEHLSHLWLVLTADRLAPAERRPVFPDPIAFNAHLTTWRTPRTAVQRALFYSLNWSRQHGVAWIEALRGRPLTDAAALTQHIPAAAFLEAMLSHRLVSGHVDTAGEPIRGTPLSPVQEEVLLPLHAQYEQSHLALNRRLRERPRRMIQTEPICLDLSGRASLEALASSGAISLDLFHRPRRAKAELRFMLPYPPWQARQPVPVTLRASGIRIDLSAVAEPEGFLRRVLVLDVSLESAYPIQTMQCVGS</sequence>
<reference evidence="1 2" key="1">
    <citation type="submission" date="2016-10" db="EMBL/GenBank/DDBJ databases">
        <authorList>
            <person name="de Groot N.N."/>
        </authorList>
    </citation>
    <scope>NUCLEOTIDE SEQUENCE [LARGE SCALE GENOMIC DNA]</scope>
    <source>
        <strain evidence="1 2">CPCC 100156</strain>
    </source>
</reference>
<proteinExistence type="predicted"/>
<evidence type="ECO:0000313" key="2">
    <source>
        <dbReference type="Proteomes" id="UP000198925"/>
    </source>
</evidence>
<dbReference type="SUPFAM" id="SSF53448">
    <property type="entry name" value="Nucleotide-diphospho-sugar transferases"/>
    <property type="match status" value="1"/>
</dbReference>
<organism evidence="1 2">
    <name type="scientific">Belnapia rosea</name>
    <dbReference type="NCBI Taxonomy" id="938405"/>
    <lineage>
        <taxon>Bacteria</taxon>
        <taxon>Pseudomonadati</taxon>
        <taxon>Pseudomonadota</taxon>
        <taxon>Alphaproteobacteria</taxon>
        <taxon>Acetobacterales</taxon>
        <taxon>Roseomonadaceae</taxon>
        <taxon>Belnapia</taxon>
    </lineage>
</organism>
<keyword evidence="2" id="KW-1185">Reference proteome</keyword>
<accession>A0A1G7EEJ3</accession>
<dbReference type="CDD" id="cd00761">
    <property type="entry name" value="Glyco_tranf_GTA_type"/>
    <property type="match status" value="1"/>
</dbReference>
<name>A0A1G7EEJ3_9PROT</name>
<dbReference type="InterPro" id="IPR029044">
    <property type="entry name" value="Nucleotide-diphossugar_trans"/>
</dbReference>
<gene>
    <name evidence="1" type="ORF">SAMN04487779_10733</name>
</gene>